<evidence type="ECO:0000256" key="4">
    <source>
        <dbReference type="PROSITE-ProRule" id="PRU00335"/>
    </source>
</evidence>
<dbReference type="InterPro" id="IPR049445">
    <property type="entry name" value="TetR_SbtR-like_C"/>
</dbReference>
<evidence type="ECO:0000313" key="6">
    <source>
        <dbReference type="EMBL" id="SDT39264.1"/>
    </source>
</evidence>
<dbReference type="Pfam" id="PF00440">
    <property type="entry name" value="TetR_N"/>
    <property type="match status" value="1"/>
</dbReference>
<dbReference type="SUPFAM" id="SSF48498">
    <property type="entry name" value="Tetracyclin repressor-like, C-terminal domain"/>
    <property type="match status" value="1"/>
</dbReference>
<dbReference type="InterPro" id="IPR009057">
    <property type="entry name" value="Homeodomain-like_sf"/>
</dbReference>
<keyword evidence="1" id="KW-0805">Transcription regulation</keyword>
<evidence type="ECO:0000313" key="7">
    <source>
        <dbReference type="Proteomes" id="UP000198688"/>
    </source>
</evidence>
<proteinExistence type="predicted"/>
<feature type="domain" description="HTH tetR-type" evidence="5">
    <location>
        <begin position="10"/>
        <end position="69"/>
    </location>
</feature>
<dbReference type="GO" id="GO:0000976">
    <property type="term" value="F:transcription cis-regulatory region binding"/>
    <property type="evidence" value="ECO:0007669"/>
    <property type="project" value="TreeGrafter"/>
</dbReference>
<accession>A0A1H1ZZW9</accession>
<dbReference type="STRING" id="113562.SAMN04489716_3590"/>
<dbReference type="OrthoDB" id="9795011at2"/>
<dbReference type="SUPFAM" id="SSF46689">
    <property type="entry name" value="Homeodomain-like"/>
    <property type="match status" value="1"/>
</dbReference>
<dbReference type="GO" id="GO:0003700">
    <property type="term" value="F:DNA-binding transcription factor activity"/>
    <property type="evidence" value="ECO:0007669"/>
    <property type="project" value="TreeGrafter"/>
</dbReference>
<dbReference type="PANTHER" id="PTHR30055">
    <property type="entry name" value="HTH-TYPE TRANSCRIPTIONAL REGULATOR RUTR"/>
    <property type="match status" value="1"/>
</dbReference>
<evidence type="ECO:0000259" key="5">
    <source>
        <dbReference type="PROSITE" id="PS50977"/>
    </source>
</evidence>
<protein>
    <submittedName>
        <fullName evidence="6">DNA-binding transcriptional regulator, AcrR family</fullName>
    </submittedName>
</protein>
<feature type="DNA-binding region" description="H-T-H motif" evidence="4">
    <location>
        <begin position="32"/>
        <end position="51"/>
    </location>
</feature>
<keyword evidence="7" id="KW-1185">Reference proteome</keyword>
<evidence type="ECO:0000256" key="3">
    <source>
        <dbReference type="ARBA" id="ARBA00023163"/>
    </source>
</evidence>
<reference evidence="6 7" key="1">
    <citation type="submission" date="2016-10" db="EMBL/GenBank/DDBJ databases">
        <authorList>
            <person name="de Groot N.N."/>
        </authorList>
    </citation>
    <scope>NUCLEOTIDE SEQUENCE [LARGE SCALE GENOMIC DNA]</scope>
    <source>
        <strain evidence="6 7">DSM 43941</strain>
    </source>
</reference>
<dbReference type="Proteomes" id="UP000198688">
    <property type="component" value="Chromosome I"/>
</dbReference>
<dbReference type="PROSITE" id="PS50977">
    <property type="entry name" value="HTH_TETR_2"/>
    <property type="match status" value="1"/>
</dbReference>
<dbReference type="Gene3D" id="1.10.357.10">
    <property type="entry name" value="Tetracycline Repressor, domain 2"/>
    <property type="match status" value="1"/>
</dbReference>
<dbReference type="AlphaFoldDB" id="A0A1H1ZZW9"/>
<keyword evidence="3" id="KW-0804">Transcription</keyword>
<name>A0A1H1ZZW9_9ACTN</name>
<dbReference type="InterPro" id="IPR036271">
    <property type="entry name" value="Tet_transcr_reg_TetR-rel_C_sf"/>
</dbReference>
<gene>
    <name evidence="6" type="ORF">SAMN04489716_3590</name>
</gene>
<dbReference type="EMBL" id="LT629758">
    <property type="protein sequence ID" value="SDT39264.1"/>
    <property type="molecule type" value="Genomic_DNA"/>
</dbReference>
<dbReference type="PANTHER" id="PTHR30055:SF234">
    <property type="entry name" value="HTH-TYPE TRANSCRIPTIONAL REGULATOR BETI"/>
    <property type="match status" value="1"/>
</dbReference>
<dbReference type="InterPro" id="IPR001647">
    <property type="entry name" value="HTH_TetR"/>
</dbReference>
<evidence type="ECO:0000256" key="1">
    <source>
        <dbReference type="ARBA" id="ARBA00023015"/>
    </source>
</evidence>
<dbReference type="PRINTS" id="PR00455">
    <property type="entry name" value="HTHTETR"/>
</dbReference>
<dbReference type="Pfam" id="PF21597">
    <property type="entry name" value="TetR_C_43"/>
    <property type="match status" value="1"/>
</dbReference>
<keyword evidence="2 4" id="KW-0238">DNA-binding</keyword>
<sequence length="178" mass="19732">MIQTLRSDARDNRERILAAARELFAAEGLDVPMREIARRADVGPATLYRRFPTKESLVTEAFEEQNQACSQAVDRALADPDPGRGFRGLIEQIFELHARDRGFTAAFLAAYPQAIDRAAAMEHGYRGVAVLAARAKAAGELRPDFTVEDFVLVMRANSGLRPDESRRFAALAIQGFRP</sequence>
<organism evidence="6 7">
    <name type="scientific">Actinoplanes derwentensis</name>
    <dbReference type="NCBI Taxonomy" id="113562"/>
    <lineage>
        <taxon>Bacteria</taxon>
        <taxon>Bacillati</taxon>
        <taxon>Actinomycetota</taxon>
        <taxon>Actinomycetes</taxon>
        <taxon>Micromonosporales</taxon>
        <taxon>Micromonosporaceae</taxon>
        <taxon>Actinoplanes</taxon>
    </lineage>
</organism>
<dbReference type="InterPro" id="IPR050109">
    <property type="entry name" value="HTH-type_TetR-like_transc_reg"/>
</dbReference>
<evidence type="ECO:0000256" key="2">
    <source>
        <dbReference type="ARBA" id="ARBA00023125"/>
    </source>
</evidence>